<gene>
    <name evidence="2" type="primary">hypC</name>
    <name evidence="2" type="ORF">MESMUL_11120</name>
</gene>
<organism evidence="2 3">
    <name type="scientific">Mesosutterella multiformis</name>
    <dbReference type="NCBI Taxonomy" id="2259133"/>
    <lineage>
        <taxon>Bacteria</taxon>
        <taxon>Pseudomonadati</taxon>
        <taxon>Pseudomonadota</taxon>
        <taxon>Betaproteobacteria</taxon>
        <taxon>Burkholderiales</taxon>
        <taxon>Sutterellaceae</taxon>
        <taxon>Mesosutterella</taxon>
    </lineage>
</organism>
<dbReference type="GO" id="GO:0005506">
    <property type="term" value="F:iron ion binding"/>
    <property type="evidence" value="ECO:0007669"/>
    <property type="project" value="TreeGrafter"/>
</dbReference>
<dbReference type="EMBL" id="BGZJ01000001">
    <property type="protein sequence ID" value="GBO93758.1"/>
    <property type="molecule type" value="Genomic_DNA"/>
</dbReference>
<name>A0A388SBS2_9BURK</name>
<keyword evidence="3" id="KW-1185">Reference proteome</keyword>
<dbReference type="PANTHER" id="PTHR35177:SF2">
    <property type="entry name" value="HYDROGENASE MATURATION FACTOR HYBG"/>
    <property type="match status" value="1"/>
</dbReference>
<dbReference type="PANTHER" id="PTHR35177">
    <property type="entry name" value="HYDROGENASE MATURATION FACTOR HYBG"/>
    <property type="match status" value="1"/>
</dbReference>
<evidence type="ECO:0000256" key="1">
    <source>
        <dbReference type="ARBA" id="ARBA00006018"/>
    </source>
</evidence>
<comment type="similarity">
    <text evidence="1">Belongs to the HupF/HypC family.</text>
</comment>
<proteinExistence type="inferred from homology"/>
<dbReference type="InterPro" id="IPR001109">
    <property type="entry name" value="Hydrogenase_HupF/HypC"/>
</dbReference>
<comment type="caution">
    <text evidence="2">The sequence shown here is derived from an EMBL/GenBank/DDBJ whole genome shotgun (WGS) entry which is preliminary data.</text>
</comment>
<dbReference type="Proteomes" id="UP000266091">
    <property type="component" value="Unassembled WGS sequence"/>
</dbReference>
<dbReference type="FunFam" id="2.30.30.140:FF:000022">
    <property type="entry name" value="Hydrogenase assembly chaperone HybG"/>
    <property type="match status" value="1"/>
</dbReference>
<dbReference type="SUPFAM" id="SSF159127">
    <property type="entry name" value="HupF/HypC-like"/>
    <property type="match status" value="1"/>
</dbReference>
<reference evidence="2 3" key="1">
    <citation type="journal article" date="2018" name="Int. J. Syst. Evol. Microbiol.">
        <title>Mesosutterella multiformis gen. nov., sp. nov., a member of the family Sutterellaceae and Sutterella megalosphaeroides sp. nov., isolated from human faeces.</title>
        <authorList>
            <person name="Sakamoto M."/>
            <person name="Ikeyama N."/>
            <person name="Kunihiro T."/>
            <person name="Iino T."/>
            <person name="Yuki M."/>
            <person name="Ohkuma M."/>
        </authorList>
    </citation>
    <scope>NUCLEOTIDE SEQUENCE [LARGE SCALE GENOMIC DNA]</scope>
    <source>
        <strain evidence="2 3">4NBBH2</strain>
    </source>
</reference>
<dbReference type="PRINTS" id="PR00445">
    <property type="entry name" value="HUPFHYPC"/>
</dbReference>
<protein>
    <submittedName>
        <fullName evidence="2">Hydrogenase assembly protein HupF</fullName>
    </submittedName>
</protein>
<dbReference type="Pfam" id="PF01455">
    <property type="entry name" value="HupF_HypC"/>
    <property type="match status" value="1"/>
</dbReference>
<evidence type="ECO:0000313" key="2">
    <source>
        <dbReference type="EMBL" id="GBO93758.1"/>
    </source>
</evidence>
<dbReference type="GO" id="GO:1902670">
    <property type="term" value="F:carbon dioxide binding"/>
    <property type="evidence" value="ECO:0007669"/>
    <property type="project" value="TreeGrafter"/>
</dbReference>
<dbReference type="Gene3D" id="2.30.30.140">
    <property type="match status" value="1"/>
</dbReference>
<dbReference type="PROSITE" id="PS01097">
    <property type="entry name" value="HUPF_HYPC"/>
    <property type="match status" value="1"/>
</dbReference>
<dbReference type="RefSeq" id="WP_116270069.1">
    <property type="nucleotide sequence ID" value="NZ_BGZJ01000001.1"/>
</dbReference>
<sequence>MCLAVPGKLEKILSADEAIADLGGIQKNINISLIEDPQPGDWVVIHVGFALQKIDEAQAEATLKVLAEVAQSGARAAAAAGAAA</sequence>
<dbReference type="GO" id="GO:0051604">
    <property type="term" value="P:protein maturation"/>
    <property type="evidence" value="ECO:0007669"/>
    <property type="project" value="TreeGrafter"/>
</dbReference>
<accession>A0A388SBS2</accession>
<dbReference type="AlphaFoldDB" id="A0A388SBS2"/>
<accession>A0A401LH10</accession>
<dbReference type="OrthoDB" id="9806017at2"/>
<dbReference type="NCBIfam" id="TIGR00074">
    <property type="entry name" value="hypC_hupF"/>
    <property type="match status" value="1"/>
</dbReference>
<evidence type="ECO:0000313" key="3">
    <source>
        <dbReference type="Proteomes" id="UP000266091"/>
    </source>
</evidence>
<dbReference type="InterPro" id="IPR019812">
    <property type="entry name" value="Hydgase_assmbl_chp_CS"/>
</dbReference>